<proteinExistence type="predicted"/>
<dbReference type="Proteomes" id="UP001059380">
    <property type="component" value="Chromosome"/>
</dbReference>
<feature type="transmembrane region" description="Helical" evidence="1">
    <location>
        <begin position="21"/>
        <end position="43"/>
    </location>
</feature>
<feature type="transmembrane region" description="Helical" evidence="1">
    <location>
        <begin position="78"/>
        <end position="98"/>
    </location>
</feature>
<keyword evidence="1" id="KW-0812">Transmembrane</keyword>
<evidence type="ECO:0000313" key="2">
    <source>
        <dbReference type="EMBL" id="UWZ86765.1"/>
    </source>
</evidence>
<reference evidence="2" key="1">
    <citation type="submission" date="2021-04" db="EMBL/GenBank/DDBJ databases">
        <title>Phylogenetic analysis of Acidobacteriaceae.</title>
        <authorList>
            <person name="Qiu L."/>
            <person name="Zhang Q."/>
        </authorList>
    </citation>
    <scope>NUCLEOTIDE SEQUENCE</scope>
    <source>
        <strain evidence="2">DSM 25168</strain>
    </source>
</reference>
<feature type="transmembrane region" description="Helical" evidence="1">
    <location>
        <begin position="135"/>
        <end position="152"/>
    </location>
</feature>
<evidence type="ECO:0000256" key="1">
    <source>
        <dbReference type="SAM" id="Phobius"/>
    </source>
</evidence>
<dbReference type="AlphaFoldDB" id="A0A9J7BYU4"/>
<dbReference type="EMBL" id="CP093313">
    <property type="protein sequence ID" value="UWZ86765.1"/>
    <property type="molecule type" value="Genomic_DNA"/>
</dbReference>
<feature type="transmembrane region" description="Helical" evidence="1">
    <location>
        <begin position="104"/>
        <end position="123"/>
    </location>
</feature>
<name>A0A9J7BYU4_9BACT</name>
<sequence>MSTEISSLRQDLRDAVAWRRMDIVIEVGLVLGAVLGMVGTVVASTNMRALLWTIDGTGLIVATCLLAIRALRHGDDCVAAGFLVYALGEAVMSIGNTAGMHGSIAPFQAGAALWATGLVLTAVPKVFARATRLTSLVAAVLFAIVSVRGALGQEILPTSRPLPFFAYPFLVLTFAGWFWHVARRHR</sequence>
<accession>A0A9J7BYU4</accession>
<gene>
    <name evidence="2" type="ORF">MOP44_12645</name>
</gene>
<dbReference type="RefSeq" id="WP_260796402.1">
    <property type="nucleotide sequence ID" value="NZ_CP093313.1"/>
</dbReference>
<protein>
    <submittedName>
        <fullName evidence="2">Uncharacterized protein</fullName>
    </submittedName>
</protein>
<dbReference type="KEGG" id="orp:MOP44_12645"/>
<keyword evidence="1" id="KW-1133">Transmembrane helix</keyword>
<feature type="transmembrane region" description="Helical" evidence="1">
    <location>
        <begin position="164"/>
        <end position="182"/>
    </location>
</feature>
<keyword evidence="3" id="KW-1185">Reference proteome</keyword>
<evidence type="ECO:0000313" key="3">
    <source>
        <dbReference type="Proteomes" id="UP001059380"/>
    </source>
</evidence>
<keyword evidence="1" id="KW-0472">Membrane</keyword>
<organism evidence="2 3">
    <name type="scientific">Occallatibacter riparius</name>
    <dbReference type="NCBI Taxonomy" id="1002689"/>
    <lineage>
        <taxon>Bacteria</taxon>
        <taxon>Pseudomonadati</taxon>
        <taxon>Acidobacteriota</taxon>
        <taxon>Terriglobia</taxon>
        <taxon>Terriglobales</taxon>
        <taxon>Acidobacteriaceae</taxon>
        <taxon>Occallatibacter</taxon>
    </lineage>
</organism>
<feature type="transmembrane region" description="Helical" evidence="1">
    <location>
        <begin position="49"/>
        <end position="71"/>
    </location>
</feature>